<dbReference type="EMBL" id="NKXS01002023">
    <property type="protein sequence ID" value="PIN15691.1"/>
    <property type="molecule type" value="Genomic_DNA"/>
</dbReference>
<evidence type="ECO:0000256" key="1">
    <source>
        <dbReference type="SAM" id="Phobius"/>
    </source>
</evidence>
<gene>
    <name evidence="3" type="ORF">CDL12_11661</name>
</gene>
<keyword evidence="2" id="KW-0732">Signal</keyword>
<evidence type="ECO:0000256" key="2">
    <source>
        <dbReference type="SAM" id="SignalP"/>
    </source>
</evidence>
<dbReference type="Proteomes" id="UP000231279">
    <property type="component" value="Unassembled WGS sequence"/>
</dbReference>
<evidence type="ECO:0000313" key="3">
    <source>
        <dbReference type="EMBL" id="PIN15691.1"/>
    </source>
</evidence>
<comment type="caution">
    <text evidence="3">The sequence shown here is derived from an EMBL/GenBank/DDBJ whole genome shotgun (WGS) entry which is preliminary data.</text>
</comment>
<keyword evidence="1" id="KW-0812">Transmembrane</keyword>
<keyword evidence="4" id="KW-1185">Reference proteome</keyword>
<keyword evidence="1" id="KW-1133">Transmembrane helix</keyword>
<evidence type="ECO:0000313" key="4">
    <source>
        <dbReference type="Proteomes" id="UP000231279"/>
    </source>
</evidence>
<keyword evidence="1" id="KW-0472">Membrane</keyword>
<feature type="signal peptide" evidence="2">
    <location>
        <begin position="1"/>
        <end position="21"/>
    </location>
</feature>
<reference evidence="4" key="1">
    <citation type="journal article" date="2018" name="Gigascience">
        <title>Genome assembly of the Pink Ipe (Handroanthus impetiginosus, Bignoniaceae), a highly valued, ecologically keystone Neotropical timber forest tree.</title>
        <authorList>
            <person name="Silva-Junior O.B."/>
            <person name="Grattapaglia D."/>
            <person name="Novaes E."/>
            <person name="Collevatti R.G."/>
        </authorList>
    </citation>
    <scope>NUCLEOTIDE SEQUENCE [LARGE SCALE GENOMIC DNA]</scope>
    <source>
        <strain evidence="4">cv. UFG-1</strain>
    </source>
</reference>
<proteinExistence type="predicted"/>
<sequence length="113" mass="13465">MVASGSIIKFSPFFFLNLVLPSLHINDDRRNQIVQQSIIFRMRTTYGIIFKRNFLPRTQHIADPNLLVYQLIFLLPRTCLCILFILIFIIFIYSHSTMVSNLFLFFYLFSFFI</sequence>
<feature type="chain" id="PRO_5013574039" evidence="2">
    <location>
        <begin position="22"/>
        <end position="113"/>
    </location>
</feature>
<dbReference type="AlphaFoldDB" id="A0A2G9HDU8"/>
<feature type="transmembrane region" description="Helical" evidence="1">
    <location>
        <begin position="66"/>
        <end position="90"/>
    </location>
</feature>
<organism evidence="3 4">
    <name type="scientific">Handroanthus impetiginosus</name>
    <dbReference type="NCBI Taxonomy" id="429701"/>
    <lineage>
        <taxon>Eukaryota</taxon>
        <taxon>Viridiplantae</taxon>
        <taxon>Streptophyta</taxon>
        <taxon>Embryophyta</taxon>
        <taxon>Tracheophyta</taxon>
        <taxon>Spermatophyta</taxon>
        <taxon>Magnoliopsida</taxon>
        <taxon>eudicotyledons</taxon>
        <taxon>Gunneridae</taxon>
        <taxon>Pentapetalae</taxon>
        <taxon>asterids</taxon>
        <taxon>lamiids</taxon>
        <taxon>Lamiales</taxon>
        <taxon>Bignoniaceae</taxon>
        <taxon>Crescentiina</taxon>
        <taxon>Tabebuia alliance</taxon>
        <taxon>Handroanthus</taxon>
    </lineage>
</organism>
<name>A0A2G9HDU8_9LAMI</name>
<protein>
    <submittedName>
        <fullName evidence="3">Uncharacterized protein</fullName>
    </submittedName>
</protein>
<accession>A0A2G9HDU8</accession>